<dbReference type="GO" id="GO:0016757">
    <property type="term" value="F:glycosyltransferase activity"/>
    <property type="evidence" value="ECO:0007669"/>
    <property type="project" value="UniProtKB-KW"/>
</dbReference>
<dbReference type="InterPro" id="IPR000836">
    <property type="entry name" value="PRTase_dom"/>
</dbReference>
<dbReference type="PANTHER" id="PTHR43363:SF1">
    <property type="entry name" value="HYPOXANTHINE-GUANINE PHOSPHORIBOSYLTRANSFERASE"/>
    <property type="match status" value="1"/>
</dbReference>
<accession>A0A0F9IFH6</accession>
<protein>
    <recommendedName>
        <fullName evidence="3">Phosphoribosyltransferase domain-containing protein</fullName>
    </recommendedName>
</protein>
<comment type="caution">
    <text evidence="4">The sequence shown here is derived from an EMBL/GenBank/DDBJ whole genome shotgun (WGS) entry which is preliminary data.</text>
</comment>
<dbReference type="CDD" id="cd06223">
    <property type="entry name" value="PRTases_typeI"/>
    <property type="match status" value="1"/>
</dbReference>
<keyword evidence="1" id="KW-0328">Glycosyltransferase</keyword>
<dbReference type="SUPFAM" id="SSF53271">
    <property type="entry name" value="PRTase-like"/>
    <property type="match status" value="1"/>
</dbReference>
<keyword evidence="2" id="KW-0808">Transferase</keyword>
<dbReference type="Pfam" id="PF00156">
    <property type="entry name" value="Pribosyltran"/>
    <property type="match status" value="1"/>
</dbReference>
<gene>
    <name evidence="4" type="ORF">LCGC14_1883580</name>
</gene>
<evidence type="ECO:0000256" key="1">
    <source>
        <dbReference type="ARBA" id="ARBA00022676"/>
    </source>
</evidence>
<dbReference type="PANTHER" id="PTHR43363">
    <property type="entry name" value="HYPOXANTHINE PHOSPHORIBOSYLTRANSFERASE"/>
    <property type="match status" value="1"/>
</dbReference>
<evidence type="ECO:0000313" key="4">
    <source>
        <dbReference type="EMBL" id="KKL92550.1"/>
    </source>
</evidence>
<evidence type="ECO:0000259" key="3">
    <source>
        <dbReference type="Pfam" id="PF00156"/>
    </source>
</evidence>
<proteinExistence type="predicted"/>
<reference evidence="4" key="1">
    <citation type="journal article" date="2015" name="Nature">
        <title>Complex archaea that bridge the gap between prokaryotes and eukaryotes.</title>
        <authorList>
            <person name="Spang A."/>
            <person name="Saw J.H."/>
            <person name="Jorgensen S.L."/>
            <person name="Zaremba-Niedzwiedzka K."/>
            <person name="Martijn J."/>
            <person name="Lind A.E."/>
            <person name="van Eijk R."/>
            <person name="Schleper C."/>
            <person name="Guy L."/>
            <person name="Ettema T.J."/>
        </authorList>
    </citation>
    <scope>NUCLEOTIDE SEQUENCE</scope>
</reference>
<dbReference type="AlphaFoldDB" id="A0A0F9IFH6"/>
<name>A0A0F9IFH6_9ZZZZ</name>
<evidence type="ECO:0000256" key="2">
    <source>
        <dbReference type="ARBA" id="ARBA00022679"/>
    </source>
</evidence>
<dbReference type="InterPro" id="IPR029057">
    <property type="entry name" value="PRTase-like"/>
</dbReference>
<dbReference type="EMBL" id="LAZR01019432">
    <property type="protein sequence ID" value="KKL92550.1"/>
    <property type="molecule type" value="Genomic_DNA"/>
</dbReference>
<feature type="domain" description="Phosphoribosyltransferase" evidence="3">
    <location>
        <begin position="8"/>
        <end position="138"/>
    </location>
</feature>
<organism evidence="4">
    <name type="scientific">marine sediment metagenome</name>
    <dbReference type="NCBI Taxonomy" id="412755"/>
    <lineage>
        <taxon>unclassified sequences</taxon>
        <taxon>metagenomes</taxon>
        <taxon>ecological metagenomes</taxon>
    </lineage>
</organism>
<dbReference type="Gene3D" id="3.40.50.2020">
    <property type="match status" value="1"/>
</dbReference>
<sequence>MTKIKMSWPKYIKAIGEIAFYFSDDKFDVIIGLTRGGLIPAVRLSHVMDTPMLPFNPHMLHSNGEERGTVKIPISPAVVRRILIVDDISDTGKTFIKCVRFFEKRGFNVCTTAVYINKKTTVFTPTFAVYDSRKRWVVFPYETE</sequence>